<dbReference type="Proteomes" id="UP001652741">
    <property type="component" value="Chromosome ssa28"/>
</dbReference>
<evidence type="ECO:0000313" key="5">
    <source>
        <dbReference type="Proteomes" id="UP001652741"/>
    </source>
</evidence>
<dbReference type="Gene3D" id="3.40.640.10">
    <property type="entry name" value="Type I PLP-dependent aspartate aminotransferase-like (Major domain)"/>
    <property type="match status" value="1"/>
</dbReference>
<proteinExistence type="inferred from homology"/>
<feature type="domain" description="Aromatic amino acid beta-eliminating lyase/threonine aldolase" evidence="4">
    <location>
        <begin position="23"/>
        <end position="97"/>
    </location>
</feature>
<protein>
    <submittedName>
        <fullName evidence="6">L-allo-threonine aldolase-like</fullName>
    </submittedName>
</protein>
<keyword evidence="3" id="KW-0663">Pyridoxal phosphate</keyword>
<dbReference type="PANTHER" id="PTHR48097">
    <property type="entry name" value="L-THREONINE ALDOLASE-RELATED"/>
    <property type="match status" value="1"/>
</dbReference>
<dbReference type="PANTHER" id="PTHR48097:SF9">
    <property type="entry name" value="L-THREONINE ALDOLASE"/>
    <property type="match status" value="1"/>
</dbReference>
<evidence type="ECO:0000256" key="3">
    <source>
        <dbReference type="ARBA" id="ARBA00022898"/>
    </source>
</evidence>
<evidence type="ECO:0000256" key="1">
    <source>
        <dbReference type="ARBA" id="ARBA00001933"/>
    </source>
</evidence>
<evidence type="ECO:0000313" key="6">
    <source>
        <dbReference type="RefSeq" id="XP_045565971.1"/>
    </source>
</evidence>
<keyword evidence="5" id="KW-1185">Reference proteome</keyword>
<dbReference type="Pfam" id="PF01212">
    <property type="entry name" value="Beta_elim_lyase"/>
    <property type="match status" value="1"/>
</dbReference>
<evidence type="ECO:0000259" key="4">
    <source>
        <dbReference type="Pfam" id="PF01212"/>
    </source>
</evidence>
<dbReference type="InterPro" id="IPR001597">
    <property type="entry name" value="ArAA_b-elim_lyase/Thr_aldolase"/>
</dbReference>
<dbReference type="GeneID" id="106589242"/>
<sequence length="125" mass="13688">MIDCTQRKKSTVTNAAIAQKVAPSTKHTHRQHLSVQDTVCVLQGLGAPVGTMLAAPQDYISRAVRCCKSIGRGLRHVGILSAAGKLALEDMVNMLETVWHLGISLEDTQLTLQKLQHSHKRLRAQ</sequence>
<evidence type="ECO:0000256" key="2">
    <source>
        <dbReference type="ARBA" id="ARBA00006966"/>
    </source>
</evidence>
<dbReference type="RefSeq" id="XP_045565971.1">
    <property type="nucleotide sequence ID" value="XM_045710015.1"/>
</dbReference>
<reference evidence="6" key="1">
    <citation type="submission" date="2025-08" db="UniProtKB">
        <authorList>
            <consortium name="RefSeq"/>
        </authorList>
    </citation>
    <scope>IDENTIFICATION</scope>
</reference>
<name>A0ABM3E4J3_SALSA</name>
<dbReference type="SUPFAM" id="SSF53383">
    <property type="entry name" value="PLP-dependent transferases"/>
    <property type="match status" value="1"/>
</dbReference>
<comment type="cofactor">
    <cofactor evidence="1">
        <name>pyridoxal 5'-phosphate</name>
        <dbReference type="ChEBI" id="CHEBI:597326"/>
    </cofactor>
</comment>
<gene>
    <name evidence="6" type="primary">LOC106589242</name>
</gene>
<comment type="similarity">
    <text evidence="2">Belongs to the threonine aldolase family.</text>
</comment>
<accession>A0ABM3E4J3</accession>
<dbReference type="InterPro" id="IPR015421">
    <property type="entry name" value="PyrdxlP-dep_Trfase_major"/>
</dbReference>
<dbReference type="InterPro" id="IPR015424">
    <property type="entry name" value="PyrdxlP-dep_Trfase"/>
</dbReference>
<organism evidence="5 6">
    <name type="scientific">Salmo salar</name>
    <name type="common">Atlantic salmon</name>
    <dbReference type="NCBI Taxonomy" id="8030"/>
    <lineage>
        <taxon>Eukaryota</taxon>
        <taxon>Metazoa</taxon>
        <taxon>Chordata</taxon>
        <taxon>Craniata</taxon>
        <taxon>Vertebrata</taxon>
        <taxon>Euteleostomi</taxon>
        <taxon>Actinopterygii</taxon>
        <taxon>Neopterygii</taxon>
        <taxon>Teleostei</taxon>
        <taxon>Protacanthopterygii</taxon>
        <taxon>Salmoniformes</taxon>
        <taxon>Salmonidae</taxon>
        <taxon>Salmoninae</taxon>
        <taxon>Salmo</taxon>
    </lineage>
</organism>